<evidence type="ECO:0000313" key="1">
    <source>
        <dbReference type="EMBL" id="GFG95328.1"/>
    </source>
</evidence>
<dbReference type="AlphaFoldDB" id="A0A7I9Z358"/>
<sequence length="253" mass="27852">MNSDEKTAVAEQFGVATEQVERDHLISHLLAFLSREFGDRIHFIGGTALARTHLPNGRLSEDIDLIAVGDRKSVAANLDATLPRALARTHGRLILDPALSIVADARPAILRTADGLTVRLQLLSSRDRIVWPTERRSLVQRYADAPAARLLVPTLPAFAASKTATWVDRHASRDLWDLCALSRLGAIDGAAEDLYRRYGPTNQPPAPHDFTNAPTEAEWQNQLAGQTRLTISPRDALRAVQDAWAEVGQSHKR</sequence>
<reference evidence="1 2" key="1">
    <citation type="journal article" date="2019" name="Emerg. Microbes Infect.">
        <title>Comprehensive subspecies identification of 175 nontuberculous mycobacteria species based on 7547 genomic profiles.</title>
        <authorList>
            <person name="Matsumoto Y."/>
            <person name="Kinjo T."/>
            <person name="Motooka D."/>
            <person name="Nabeya D."/>
            <person name="Jung N."/>
            <person name="Uechi K."/>
            <person name="Horii T."/>
            <person name="Iida T."/>
            <person name="Fujita J."/>
            <person name="Nakamura S."/>
        </authorList>
    </citation>
    <scope>NUCLEOTIDE SEQUENCE [LARGE SCALE GENOMIC DNA]</scope>
    <source>
        <strain evidence="1 2">JCM 30726</strain>
    </source>
</reference>
<evidence type="ECO:0008006" key="3">
    <source>
        <dbReference type="Google" id="ProtNLM"/>
    </source>
</evidence>
<proteinExistence type="predicted"/>
<dbReference type="InterPro" id="IPR014942">
    <property type="entry name" value="AbiEii"/>
</dbReference>
<protein>
    <recommendedName>
        <fullName evidence="3">Nucleotidyl transferase AbiEii/AbiGii toxin family protein</fullName>
    </recommendedName>
</protein>
<dbReference type="EMBL" id="BLLA01000001">
    <property type="protein sequence ID" value="GFG95328.1"/>
    <property type="molecule type" value="Genomic_DNA"/>
</dbReference>
<name>A0A7I9Z358_9MYCO</name>
<gene>
    <name evidence="1" type="ORF">MTIM_12070</name>
</gene>
<evidence type="ECO:0000313" key="2">
    <source>
        <dbReference type="Proteomes" id="UP000465301"/>
    </source>
</evidence>
<dbReference type="Pfam" id="PF08843">
    <property type="entry name" value="AbiEii"/>
    <property type="match status" value="1"/>
</dbReference>
<organism evidence="1 2">
    <name type="scientific">Mycobacterium timonense</name>
    <dbReference type="NCBI Taxonomy" id="701043"/>
    <lineage>
        <taxon>Bacteria</taxon>
        <taxon>Bacillati</taxon>
        <taxon>Actinomycetota</taxon>
        <taxon>Actinomycetes</taxon>
        <taxon>Mycobacteriales</taxon>
        <taxon>Mycobacteriaceae</taxon>
        <taxon>Mycobacterium</taxon>
        <taxon>Mycobacterium avium complex (MAC)</taxon>
    </lineage>
</organism>
<comment type="caution">
    <text evidence="1">The sequence shown here is derived from an EMBL/GenBank/DDBJ whole genome shotgun (WGS) entry which is preliminary data.</text>
</comment>
<dbReference type="Proteomes" id="UP000465301">
    <property type="component" value="Unassembled WGS sequence"/>
</dbReference>
<dbReference type="RefSeq" id="WP_163707100.1">
    <property type="nucleotide sequence ID" value="NZ_BLLA01000001.1"/>
</dbReference>
<keyword evidence="2" id="KW-1185">Reference proteome</keyword>
<accession>A0A7I9Z358</accession>